<organism evidence="9 10">
    <name type="scientific">Linum trigynum</name>
    <dbReference type="NCBI Taxonomy" id="586398"/>
    <lineage>
        <taxon>Eukaryota</taxon>
        <taxon>Viridiplantae</taxon>
        <taxon>Streptophyta</taxon>
        <taxon>Embryophyta</taxon>
        <taxon>Tracheophyta</taxon>
        <taxon>Spermatophyta</taxon>
        <taxon>Magnoliopsida</taxon>
        <taxon>eudicotyledons</taxon>
        <taxon>Gunneridae</taxon>
        <taxon>Pentapetalae</taxon>
        <taxon>rosids</taxon>
        <taxon>fabids</taxon>
        <taxon>Malpighiales</taxon>
        <taxon>Linaceae</taxon>
        <taxon>Linum</taxon>
    </lineage>
</organism>
<protein>
    <recommendedName>
        <fullName evidence="8">TPX2 C-terminal domain-containing protein</fullName>
    </recommendedName>
</protein>
<evidence type="ECO:0000256" key="6">
    <source>
        <dbReference type="SAM" id="Coils"/>
    </source>
</evidence>
<proteinExistence type="inferred from homology"/>
<keyword evidence="4" id="KW-0493">Microtubule</keyword>
<dbReference type="AlphaFoldDB" id="A0AAV2DPC6"/>
<evidence type="ECO:0000259" key="8">
    <source>
        <dbReference type="Pfam" id="PF06886"/>
    </source>
</evidence>
<feature type="compositionally biased region" description="Basic and acidic residues" evidence="7">
    <location>
        <begin position="1"/>
        <end position="21"/>
    </location>
</feature>
<evidence type="ECO:0000256" key="1">
    <source>
        <dbReference type="ARBA" id="ARBA00004245"/>
    </source>
</evidence>
<dbReference type="PANTHER" id="PTHR31358:SF29">
    <property type="entry name" value="PROTEIN WVD2-LIKE 5-RELATED"/>
    <property type="match status" value="1"/>
</dbReference>
<evidence type="ECO:0000256" key="2">
    <source>
        <dbReference type="ARBA" id="ARBA00005885"/>
    </source>
</evidence>
<evidence type="ECO:0000256" key="3">
    <source>
        <dbReference type="ARBA" id="ARBA00022490"/>
    </source>
</evidence>
<dbReference type="Pfam" id="PF06886">
    <property type="entry name" value="TPX2"/>
    <property type="match status" value="1"/>
</dbReference>
<evidence type="ECO:0000256" key="4">
    <source>
        <dbReference type="ARBA" id="ARBA00022701"/>
    </source>
</evidence>
<dbReference type="Proteomes" id="UP001497516">
    <property type="component" value="Chromosome 3"/>
</dbReference>
<evidence type="ECO:0000313" key="9">
    <source>
        <dbReference type="EMBL" id="CAL1375046.1"/>
    </source>
</evidence>
<sequence>MRSFRMPEKHQRLSCQRERISKVWHPPTVAKGTAAQNSQAKLPSKTKSFSEKQVPAVKQSGKSKAATSESLIKKTTLKPLKKAPIAEADRDGQSSSYPYYDRSPTKSDGKPRKAGALPNYGFSFKCDERAEKRREFYTKLEEKINAKEEEKNNIQGKSKESQEAELRQLRKSLNFKAKPMPTFYQEPTPRRTAELKKVIYAFISHCLIISIASSELHLSNCVHKCC</sequence>
<feature type="region of interest" description="Disordered" evidence="7">
    <location>
        <begin position="1"/>
        <end position="114"/>
    </location>
</feature>
<dbReference type="GO" id="GO:0005874">
    <property type="term" value="C:microtubule"/>
    <property type="evidence" value="ECO:0007669"/>
    <property type="project" value="UniProtKB-KW"/>
</dbReference>
<keyword evidence="3" id="KW-0963">Cytoplasm</keyword>
<dbReference type="InterPro" id="IPR044833">
    <property type="entry name" value="WDL5/6"/>
</dbReference>
<keyword evidence="10" id="KW-1185">Reference proteome</keyword>
<comment type="subcellular location">
    <subcellularLocation>
        <location evidence="1">Cytoplasm</location>
        <location evidence="1">Cytoskeleton</location>
    </subcellularLocation>
</comment>
<keyword evidence="6" id="KW-0175">Coiled coil</keyword>
<comment type="similarity">
    <text evidence="2">Belongs to the TPX2 family.</text>
</comment>
<feature type="compositionally biased region" description="Polar residues" evidence="7">
    <location>
        <begin position="34"/>
        <end position="47"/>
    </location>
</feature>
<name>A0AAV2DPC6_9ROSI</name>
<dbReference type="InterPro" id="IPR027329">
    <property type="entry name" value="TPX2_C"/>
</dbReference>
<keyword evidence="5" id="KW-0206">Cytoskeleton</keyword>
<evidence type="ECO:0000256" key="5">
    <source>
        <dbReference type="ARBA" id="ARBA00023212"/>
    </source>
</evidence>
<evidence type="ECO:0000313" key="10">
    <source>
        <dbReference type="Proteomes" id="UP001497516"/>
    </source>
</evidence>
<reference evidence="9 10" key="1">
    <citation type="submission" date="2024-04" db="EMBL/GenBank/DDBJ databases">
        <authorList>
            <person name="Fracassetti M."/>
        </authorList>
    </citation>
    <scope>NUCLEOTIDE SEQUENCE [LARGE SCALE GENOMIC DNA]</scope>
</reference>
<feature type="coiled-coil region" evidence="6">
    <location>
        <begin position="130"/>
        <end position="167"/>
    </location>
</feature>
<accession>A0AAV2DPC6</accession>
<gene>
    <name evidence="9" type="ORF">LTRI10_LOCUS16871</name>
</gene>
<feature type="compositionally biased region" description="Polar residues" evidence="7">
    <location>
        <begin position="60"/>
        <end position="70"/>
    </location>
</feature>
<dbReference type="PANTHER" id="PTHR31358">
    <property type="entry name" value="PROTEIN WVD2-LIKE 4"/>
    <property type="match status" value="1"/>
</dbReference>
<dbReference type="GO" id="GO:0008017">
    <property type="term" value="F:microtubule binding"/>
    <property type="evidence" value="ECO:0007669"/>
    <property type="project" value="InterPro"/>
</dbReference>
<evidence type="ECO:0000256" key="7">
    <source>
        <dbReference type="SAM" id="MobiDB-lite"/>
    </source>
</evidence>
<dbReference type="EMBL" id="OZ034816">
    <property type="protein sequence ID" value="CAL1375046.1"/>
    <property type="molecule type" value="Genomic_DNA"/>
</dbReference>
<feature type="domain" description="TPX2 C-terminal" evidence="8">
    <location>
        <begin position="122"/>
        <end position="193"/>
    </location>
</feature>